<dbReference type="EMBL" id="CP074133">
    <property type="protein sequence ID" value="QUX20364.1"/>
    <property type="molecule type" value="Genomic_DNA"/>
</dbReference>
<name>A0ABX8BE99_9ACTN</name>
<proteinExistence type="predicted"/>
<reference evidence="1 2" key="1">
    <citation type="submission" date="2021-05" db="EMBL/GenBank/DDBJ databases">
        <title>Direct Submission.</title>
        <authorList>
            <person name="Li K."/>
            <person name="Gao J."/>
        </authorList>
    </citation>
    <scope>NUCLEOTIDE SEQUENCE [LARGE SCALE GENOMIC DNA]</scope>
    <source>
        <strain evidence="1 2">Mg02</strain>
    </source>
</reference>
<keyword evidence="2" id="KW-1185">Reference proteome</keyword>
<dbReference type="RefSeq" id="WP_220561559.1">
    <property type="nucleotide sequence ID" value="NZ_CP074133.1"/>
</dbReference>
<evidence type="ECO:0000313" key="1">
    <source>
        <dbReference type="EMBL" id="QUX20364.1"/>
    </source>
</evidence>
<protein>
    <submittedName>
        <fullName evidence="1">Uncharacterized protein</fullName>
    </submittedName>
</protein>
<gene>
    <name evidence="1" type="ORF">KGD84_17710</name>
</gene>
<accession>A0ABX8BE99</accession>
<evidence type="ECO:0000313" key="2">
    <source>
        <dbReference type="Proteomes" id="UP000676079"/>
    </source>
</evidence>
<organism evidence="1 2">
    <name type="scientific">Nocardiopsis changdeensis</name>
    <dbReference type="NCBI Taxonomy" id="2831969"/>
    <lineage>
        <taxon>Bacteria</taxon>
        <taxon>Bacillati</taxon>
        <taxon>Actinomycetota</taxon>
        <taxon>Actinomycetes</taxon>
        <taxon>Streptosporangiales</taxon>
        <taxon>Nocardiopsidaceae</taxon>
        <taxon>Nocardiopsis</taxon>
    </lineage>
</organism>
<dbReference type="Proteomes" id="UP000676079">
    <property type="component" value="Chromosome"/>
</dbReference>
<sequence>MTQTTENPPVSGLRVLDIAHRIVSELGTWQYHPALSVRVCTNVGTGPEISLHLNQHETDAATRRVWMDDLEVLLGEAARVQDAPHGVLATLGVRDWRDTGVTVYASEYVTEVAR</sequence>